<sequence length="234" mass="24855">MQRRKGASFSGGSGRPQFGKADLEAGGATTFRSQQRPGIPSSRVSKELLGTDWLCTRTHSWSCAFVSWDEVRCRRRPALETSAFAVAADSSRARTWRTNQVWPRRYDVVWTCGRAVLGRDEVLSVVRTFLQAGATVGEGEAREERAGTFAPLVAGVVGLDAREVGRAADVARAEEASVGVSVVAIVGAGVAALVRAFVQEDLGGLGEAVLDAEVSGDVNGLQSVAVSWHKPGLQ</sequence>
<keyword evidence="4" id="KW-1185">Reference proteome</keyword>
<reference evidence="2" key="1">
    <citation type="submission" date="2023-06" db="EMBL/GenBank/DDBJ databases">
        <authorList>
            <person name="Kurt Z."/>
        </authorList>
    </citation>
    <scope>NUCLEOTIDE SEQUENCE</scope>
</reference>
<name>A0AA86PGR8_9EUKA</name>
<proteinExistence type="predicted"/>
<gene>
    <name evidence="2" type="ORF">HINF_LOCUS26870</name>
    <name evidence="3" type="ORF">HINF_LOCUS64109</name>
</gene>
<evidence type="ECO:0000256" key="1">
    <source>
        <dbReference type="SAM" id="MobiDB-lite"/>
    </source>
</evidence>
<dbReference type="EMBL" id="CATOUU010000662">
    <property type="protein sequence ID" value="CAI9939225.1"/>
    <property type="molecule type" value="Genomic_DNA"/>
</dbReference>
<protein>
    <submittedName>
        <fullName evidence="3">Hypothetical_protein</fullName>
    </submittedName>
</protein>
<dbReference type="EMBL" id="CAXDID020000407">
    <property type="protein sequence ID" value="CAL6088399.1"/>
    <property type="molecule type" value="Genomic_DNA"/>
</dbReference>
<evidence type="ECO:0000313" key="3">
    <source>
        <dbReference type="EMBL" id="CAL6088399.1"/>
    </source>
</evidence>
<reference evidence="3 4" key="2">
    <citation type="submission" date="2024-07" db="EMBL/GenBank/DDBJ databases">
        <authorList>
            <person name="Akdeniz Z."/>
        </authorList>
    </citation>
    <scope>NUCLEOTIDE SEQUENCE [LARGE SCALE GENOMIC DNA]</scope>
</reference>
<evidence type="ECO:0000313" key="4">
    <source>
        <dbReference type="Proteomes" id="UP001642409"/>
    </source>
</evidence>
<evidence type="ECO:0000313" key="2">
    <source>
        <dbReference type="EMBL" id="CAI9939225.1"/>
    </source>
</evidence>
<comment type="caution">
    <text evidence="2">The sequence shown here is derived from an EMBL/GenBank/DDBJ whole genome shotgun (WGS) entry which is preliminary data.</text>
</comment>
<accession>A0AA86PGR8</accession>
<dbReference type="AlphaFoldDB" id="A0AA86PGR8"/>
<dbReference type="Proteomes" id="UP001642409">
    <property type="component" value="Unassembled WGS sequence"/>
</dbReference>
<organism evidence="2">
    <name type="scientific">Hexamita inflata</name>
    <dbReference type="NCBI Taxonomy" id="28002"/>
    <lineage>
        <taxon>Eukaryota</taxon>
        <taxon>Metamonada</taxon>
        <taxon>Diplomonadida</taxon>
        <taxon>Hexamitidae</taxon>
        <taxon>Hexamitinae</taxon>
        <taxon>Hexamita</taxon>
    </lineage>
</organism>
<feature type="region of interest" description="Disordered" evidence="1">
    <location>
        <begin position="1"/>
        <end position="42"/>
    </location>
</feature>